<proteinExistence type="predicted"/>
<organism evidence="2 3">
    <name type="scientific">Macrophomina phaseolina</name>
    <dbReference type="NCBI Taxonomy" id="35725"/>
    <lineage>
        <taxon>Eukaryota</taxon>
        <taxon>Fungi</taxon>
        <taxon>Dikarya</taxon>
        <taxon>Ascomycota</taxon>
        <taxon>Pezizomycotina</taxon>
        <taxon>Dothideomycetes</taxon>
        <taxon>Dothideomycetes incertae sedis</taxon>
        <taxon>Botryosphaeriales</taxon>
        <taxon>Botryosphaeriaceae</taxon>
        <taxon>Macrophomina</taxon>
    </lineage>
</organism>
<keyword evidence="1" id="KW-0732">Signal</keyword>
<accession>A0ABQ8GKX7</accession>
<reference evidence="2 3" key="1">
    <citation type="journal article" date="2021" name="Nat. Commun.">
        <title>Genetic determinants of endophytism in the Arabidopsis root mycobiome.</title>
        <authorList>
            <person name="Mesny F."/>
            <person name="Miyauchi S."/>
            <person name="Thiergart T."/>
            <person name="Pickel B."/>
            <person name="Atanasova L."/>
            <person name="Karlsson M."/>
            <person name="Huettel B."/>
            <person name="Barry K.W."/>
            <person name="Haridas S."/>
            <person name="Chen C."/>
            <person name="Bauer D."/>
            <person name="Andreopoulos W."/>
            <person name="Pangilinan J."/>
            <person name="LaButti K."/>
            <person name="Riley R."/>
            <person name="Lipzen A."/>
            <person name="Clum A."/>
            <person name="Drula E."/>
            <person name="Henrissat B."/>
            <person name="Kohler A."/>
            <person name="Grigoriev I.V."/>
            <person name="Martin F.M."/>
            <person name="Hacquard S."/>
        </authorList>
    </citation>
    <scope>NUCLEOTIDE SEQUENCE [LARGE SCALE GENOMIC DNA]</scope>
    <source>
        <strain evidence="2 3">MPI-SDFR-AT-0080</strain>
    </source>
</reference>
<feature type="signal peptide" evidence="1">
    <location>
        <begin position="1"/>
        <end position="19"/>
    </location>
</feature>
<dbReference type="Proteomes" id="UP000774617">
    <property type="component" value="Unassembled WGS sequence"/>
</dbReference>
<keyword evidence="3" id="KW-1185">Reference proteome</keyword>
<gene>
    <name evidence="2" type="ORF">B0J12DRAFT_696716</name>
</gene>
<protein>
    <submittedName>
        <fullName evidence="2">Uncharacterized protein</fullName>
    </submittedName>
</protein>
<sequence length="105" mass="11173">MRAAKSLLSILPLAGLGSAHVHISGVPIPKMKALFSTIDPAFCALQTQPVGCLNNAQGSQYCSQFLSIPTATVCTTVYISNTALTATVTNYVFPFKKREAEAVLR</sequence>
<evidence type="ECO:0000313" key="2">
    <source>
        <dbReference type="EMBL" id="KAH7059051.1"/>
    </source>
</evidence>
<feature type="chain" id="PRO_5047009397" evidence="1">
    <location>
        <begin position="20"/>
        <end position="105"/>
    </location>
</feature>
<name>A0ABQ8GKX7_9PEZI</name>
<evidence type="ECO:0000256" key="1">
    <source>
        <dbReference type="SAM" id="SignalP"/>
    </source>
</evidence>
<dbReference type="EMBL" id="JAGTJR010000006">
    <property type="protein sequence ID" value="KAH7059051.1"/>
    <property type="molecule type" value="Genomic_DNA"/>
</dbReference>
<comment type="caution">
    <text evidence="2">The sequence shown here is derived from an EMBL/GenBank/DDBJ whole genome shotgun (WGS) entry which is preliminary data.</text>
</comment>
<evidence type="ECO:0000313" key="3">
    <source>
        <dbReference type="Proteomes" id="UP000774617"/>
    </source>
</evidence>